<keyword evidence="2" id="KW-1185">Reference proteome</keyword>
<dbReference type="AlphaFoldDB" id="A0A178FC90"/>
<comment type="caution">
    <text evidence="1">The sequence shown here is derived from an EMBL/GenBank/DDBJ whole genome shotgun (WGS) entry which is preliminary data.</text>
</comment>
<dbReference type="Proteomes" id="UP000243519">
    <property type="component" value="Unassembled WGS sequence"/>
</dbReference>
<evidence type="ECO:0000313" key="1">
    <source>
        <dbReference type="EMBL" id="OAL69969.1"/>
    </source>
</evidence>
<gene>
    <name evidence="1" type="ORF">A7D00_6008</name>
</gene>
<reference evidence="1 2" key="1">
    <citation type="submission" date="2016-05" db="EMBL/GenBank/DDBJ databases">
        <title>Genome sequencing of Trichophyton violaceum CMCC(F)T3l isolated from hair.</title>
        <authorList>
            <person name="Zhan P."/>
            <person name="Tao Y."/>
            <person name="Liu W."/>
        </authorList>
    </citation>
    <scope>NUCLEOTIDE SEQUENCE [LARGE SCALE GENOMIC DNA]</scope>
    <source>
        <strain evidence="2">CMCC(F)T3l</strain>
    </source>
</reference>
<proteinExistence type="predicted"/>
<dbReference type="EMBL" id="LHPN01000011">
    <property type="protein sequence ID" value="OAL69969.1"/>
    <property type="molecule type" value="Genomic_DNA"/>
</dbReference>
<protein>
    <submittedName>
        <fullName evidence="1">Uncharacterized protein</fullName>
    </submittedName>
</protein>
<sequence>MASSRAFSLESTESPRVDVPKLTSQHCGDLFGIAFCLKLPWRDTASVPVVEKLVQLDFLGTTLLVLGVVSLELALQWGGQAYASSTLFKGLLMQYLWISMI</sequence>
<organism evidence="1 2">
    <name type="scientific">Trichophyton violaceum</name>
    <dbReference type="NCBI Taxonomy" id="34388"/>
    <lineage>
        <taxon>Eukaryota</taxon>
        <taxon>Fungi</taxon>
        <taxon>Dikarya</taxon>
        <taxon>Ascomycota</taxon>
        <taxon>Pezizomycotina</taxon>
        <taxon>Eurotiomycetes</taxon>
        <taxon>Eurotiomycetidae</taxon>
        <taxon>Onygenales</taxon>
        <taxon>Arthrodermataceae</taxon>
        <taxon>Trichophyton</taxon>
    </lineage>
</organism>
<evidence type="ECO:0000313" key="2">
    <source>
        <dbReference type="Proteomes" id="UP000243519"/>
    </source>
</evidence>
<accession>A0A178FC90</accession>
<name>A0A178FC90_TRIVO</name>